<dbReference type="EMBL" id="KB097495">
    <property type="protein sequence ID" value="ESN96313.1"/>
    <property type="molecule type" value="Genomic_DNA"/>
</dbReference>
<proteinExistence type="predicted"/>
<dbReference type="KEGG" id="hro:HELRODRAFT_163363"/>
<feature type="region of interest" description="Disordered" evidence="1">
    <location>
        <begin position="100"/>
        <end position="134"/>
    </location>
</feature>
<protein>
    <submittedName>
        <fullName evidence="2 3">Uncharacterized protein</fullName>
    </submittedName>
</protein>
<dbReference type="CTD" id="20200033"/>
<reference evidence="3" key="3">
    <citation type="submission" date="2015-06" db="UniProtKB">
        <authorList>
            <consortium name="EnsemblMetazoa"/>
        </authorList>
    </citation>
    <scope>IDENTIFICATION</scope>
</reference>
<evidence type="ECO:0000313" key="3">
    <source>
        <dbReference type="EnsemblMetazoa" id="HelroP163363"/>
    </source>
</evidence>
<dbReference type="RefSeq" id="XP_009025495.1">
    <property type="nucleotide sequence ID" value="XM_009027247.1"/>
</dbReference>
<dbReference type="AlphaFoldDB" id="T1ETY3"/>
<name>T1ETY3_HELRO</name>
<reference evidence="2 4" key="2">
    <citation type="journal article" date="2013" name="Nature">
        <title>Insights into bilaterian evolution from three spiralian genomes.</title>
        <authorList>
            <person name="Simakov O."/>
            <person name="Marletaz F."/>
            <person name="Cho S.J."/>
            <person name="Edsinger-Gonzales E."/>
            <person name="Havlak P."/>
            <person name="Hellsten U."/>
            <person name="Kuo D.H."/>
            <person name="Larsson T."/>
            <person name="Lv J."/>
            <person name="Arendt D."/>
            <person name="Savage R."/>
            <person name="Osoegawa K."/>
            <person name="de Jong P."/>
            <person name="Grimwood J."/>
            <person name="Chapman J.A."/>
            <person name="Shapiro H."/>
            <person name="Aerts A."/>
            <person name="Otillar R.P."/>
            <person name="Terry A.Y."/>
            <person name="Boore J.L."/>
            <person name="Grigoriev I.V."/>
            <person name="Lindberg D.R."/>
            <person name="Seaver E.C."/>
            <person name="Weisblat D.A."/>
            <person name="Putnam N.H."/>
            <person name="Rokhsar D.S."/>
        </authorList>
    </citation>
    <scope>NUCLEOTIDE SEQUENCE</scope>
</reference>
<gene>
    <name evidence="3" type="primary">20200033</name>
    <name evidence="2" type="ORF">HELRODRAFT_163363</name>
</gene>
<sequence>MASGDMGSIMPSSNLPDDAKVYICFHCLKNVLTDNQPLASNKQITGMTFQYCTIHHLVTIGIHREVIGNCAITTIILKHYHHKQPPPDCHHHYCNPTTTTPTLHYRPQPPTTSSKPAFFTTMEKPINNGAGSAK</sequence>
<dbReference type="HOGENOM" id="CLU_1898511_0_0_1"/>
<accession>T1ETY3</accession>
<dbReference type="InParanoid" id="T1ETY3"/>
<evidence type="ECO:0000313" key="4">
    <source>
        <dbReference type="Proteomes" id="UP000015101"/>
    </source>
</evidence>
<dbReference type="EMBL" id="AMQM01001379">
    <property type="status" value="NOT_ANNOTATED_CDS"/>
    <property type="molecule type" value="Genomic_DNA"/>
</dbReference>
<evidence type="ECO:0000256" key="1">
    <source>
        <dbReference type="SAM" id="MobiDB-lite"/>
    </source>
</evidence>
<organism evidence="3 4">
    <name type="scientific">Helobdella robusta</name>
    <name type="common">Californian leech</name>
    <dbReference type="NCBI Taxonomy" id="6412"/>
    <lineage>
        <taxon>Eukaryota</taxon>
        <taxon>Metazoa</taxon>
        <taxon>Spiralia</taxon>
        <taxon>Lophotrochozoa</taxon>
        <taxon>Annelida</taxon>
        <taxon>Clitellata</taxon>
        <taxon>Hirudinea</taxon>
        <taxon>Rhynchobdellida</taxon>
        <taxon>Glossiphoniidae</taxon>
        <taxon>Helobdella</taxon>
    </lineage>
</organism>
<keyword evidence="4" id="KW-1185">Reference proteome</keyword>
<dbReference type="EnsemblMetazoa" id="HelroT163363">
    <property type="protein sequence ID" value="HelroP163363"/>
    <property type="gene ID" value="HelroG163363"/>
</dbReference>
<evidence type="ECO:0000313" key="2">
    <source>
        <dbReference type="EMBL" id="ESN96313.1"/>
    </source>
</evidence>
<dbReference type="Proteomes" id="UP000015101">
    <property type="component" value="Unassembled WGS sequence"/>
</dbReference>
<reference evidence="4" key="1">
    <citation type="submission" date="2012-12" db="EMBL/GenBank/DDBJ databases">
        <authorList>
            <person name="Hellsten U."/>
            <person name="Grimwood J."/>
            <person name="Chapman J.A."/>
            <person name="Shapiro H."/>
            <person name="Aerts A."/>
            <person name="Otillar R.P."/>
            <person name="Terry A.Y."/>
            <person name="Boore J.L."/>
            <person name="Simakov O."/>
            <person name="Marletaz F."/>
            <person name="Cho S.-J."/>
            <person name="Edsinger-Gonzales E."/>
            <person name="Havlak P."/>
            <person name="Kuo D.-H."/>
            <person name="Larsson T."/>
            <person name="Lv J."/>
            <person name="Arendt D."/>
            <person name="Savage R."/>
            <person name="Osoegawa K."/>
            <person name="de Jong P."/>
            <person name="Lindberg D.R."/>
            <person name="Seaver E.C."/>
            <person name="Weisblat D.A."/>
            <person name="Putnam N.H."/>
            <person name="Grigoriev I.V."/>
            <person name="Rokhsar D.S."/>
        </authorList>
    </citation>
    <scope>NUCLEOTIDE SEQUENCE</scope>
</reference>
<dbReference type="GeneID" id="20200033"/>